<dbReference type="PANTHER" id="PTHR34706">
    <property type="entry name" value="SLR1338 PROTEIN"/>
    <property type="match status" value="1"/>
</dbReference>
<accession>A0A3G5A9K6</accession>
<gene>
    <name evidence="1" type="ORF">Hyperionvirus14_36</name>
</gene>
<evidence type="ECO:0008006" key="2">
    <source>
        <dbReference type="Google" id="ProtNLM"/>
    </source>
</evidence>
<dbReference type="Gene3D" id="3.40.50.410">
    <property type="entry name" value="von Willebrand factor, type A domain"/>
    <property type="match status" value="1"/>
</dbReference>
<name>A0A3G5A9K6_9VIRU</name>
<protein>
    <recommendedName>
        <fullName evidence="2">VWFA domain-containing protein</fullName>
    </recommendedName>
</protein>
<sequence>MDPYVYANVPATPSAPPLPTPDLSRYNLLVKQYELKADVAEQLKQVLSKCEVVLLCDDSSSMGNAIAEENTDPFAPKRSTRWLELKRLASKIIEFVTAINAEGLDIHFLNRTPILNVTTTTGLQNVFNIAPDGDTPLIGALWNLYRDKASKKRQKELLIIVITDGEPTDASRQDLYNTLIEITKDGITHVSFAECTDQSDDMEYLDAWDGLIRNFDNTDDYREELARVKNIQGFTFKFDYNDYVIKILLATFVRWYFNLDQVRVFDNRYQSTPTPQISRAAITYQPVPNFPPQQIPPTTSCCVIL</sequence>
<proteinExistence type="predicted"/>
<organism evidence="1">
    <name type="scientific">Hyperionvirus sp</name>
    <dbReference type="NCBI Taxonomy" id="2487770"/>
    <lineage>
        <taxon>Viruses</taxon>
        <taxon>Varidnaviria</taxon>
        <taxon>Bamfordvirae</taxon>
        <taxon>Nucleocytoviricota</taxon>
        <taxon>Megaviricetes</taxon>
        <taxon>Imitervirales</taxon>
        <taxon>Mimiviridae</taxon>
        <taxon>Klosneuvirinae</taxon>
    </lineage>
</organism>
<dbReference type="PANTHER" id="PTHR34706:SF1">
    <property type="entry name" value="VWFA DOMAIN-CONTAINING PROTEIN"/>
    <property type="match status" value="1"/>
</dbReference>
<dbReference type="EMBL" id="MK072396">
    <property type="protein sequence ID" value="AYV83947.1"/>
    <property type="molecule type" value="Genomic_DNA"/>
</dbReference>
<evidence type="ECO:0000313" key="1">
    <source>
        <dbReference type="EMBL" id="AYV83947.1"/>
    </source>
</evidence>
<reference evidence="1" key="1">
    <citation type="submission" date="2018-10" db="EMBL/GenBank/DDBJ databases">
        <title>Hidden diversity of soil giant viruses.</title>
        <authorList>
            <person name="Schulz F."/>
            <person name="Alteio L."/>
            <person name="Goudeau D."/>
            <person name="Ryan E.M."/>
            <person name="Malmstrom R.R."/>
            <person name="Blanchard J."/>
            <person name="Woyke T."/>
        </authorList>
    </citation>
    <scope>NUCLEOTIDE SEQUENCE</scope>
    <source>
        <strain evidence="1">HYV1</strain>
    </source>
</reference>
<dbReference type="SUPFAM" id="SSF53300">
    <property type="entry name" value="vWA-like"/>
    <property type="match status" value="1"/>
</dbReference>
<dbReference type="InterPro" id="IPR036465">
    <property type="entry name" value="vWFA_dom_sf"/>
</dbReference>